<name>A0A251RSY8_HELAN</name>
<gene>
    <name evidence="1" type="ORF">HannXRQ_Chr17g0545551</name>
</gene>
<protein>
    <submittedName>
        <fullName evidence="1">Uncharacterized protein</fullName>
    </submittedName>
</protein>
<dbReference type="AlphaFoldDB" id="A0A251RSY8"/>
<dbReference type="InParanoid" id="A0A251RSY8"/>
<accession>A0A251RSY8</accession>
<proteinExistence type="predicted"/>
<dbReference type="EMBL" id="CM007906">
    <property type="protein sequence ID" value="OTF85959.1"/>
    <property type="molecule type" value="Genomic_DNA"/>
</dbReference>
<organism evidence="1 2">
    <name type="scientific">Helianthus annuus</name>
    <name type="common">Common sunflower</name>
    <dbReference type="NCBI Taxonomy" id="4232"/>
    <lineage>
        <taxon>Eukaryota</taxon>
        <taxon>Viridiplantae</taxon>
        <taxon>Streptophyta</taxon>
        <taxon>Embryophyta</taxon>
        <taxon>Tracheophyta</taxon>
        <taxon>Spermatophyta</taxon>
        <taxon>Magnoliopsida</taxon>
        <taxon>eudicotyledons</taxon>
        <taxon>Gunneridae</taxon>
        <taxon>Pentapetalae</taxon>
        <taxon>asterids</taxon>
        <taxon>campanulids</taxon>
        <taxon>Asterales</taxon>
        <taxon>Asteraceae</taxon>
        <taxon>Asteroideae</taxon>
        <taxon>Heliantheae alliance</taxon>
        <taxon>Heliantheae</taxon>
        <taxon>Helianthus</taxon>
    </lineage>
</organism>
<evidence type="ECO:0000313" key="2">
    <source>
        <dbReference type="Proteomes" id="UP000215914"/>
    </source>
</evidence>
<evidence type="ECO:0000313" key="1">
    <source>
        <dbReference type="EMBL" id="OTF85959.1"/>
    </source>
</evidence>
<sequence length="128" mass="14643">MTTRITRFLFSCECYKNRSLLHRVAHNLQFIHSQHPYIPSHSPFSVQNTLAGDTASLPEKTTGSTLHRRNFAGEPEDVPRSPHASVLDNISCSFTWIILHPCSYVLTRKRNAINVDLSRIQENKLGWL</sequence>
<reference evidence="2" key="1">
    <citation type="journal article" date="2017" name="Nature">
        <title>The sunflower genome provides insights into oil metabolism, flowering and Asterid evolution.</title>
        <authorList>
            <person name="Badouin H."/>
            <person name="Gouzy J."/>
            <person name="Grassa C.J."/>
            <person name="Murat F."/>
            <person name="Staton S.E."/>
            <person name="Cottret L."/>
            <person name="Lelandais-Briere C."/>
            <person name="Owens G.L."/>
            <person name="Carrere S."/>
            <person name="Mayjonade B."/>
            <person name="Legrand L."/>
            <person name="Gill N."/>
            <person name="Kane N.C."/>
            <person name="Bowers J.E."/>
            <person name="Hubner S."/>
            <person name="Bellec A."/>
            <person name="Berard A."/>
            <person name="Berges H."/>
            <person name="Blanchet N."/>
            <person name="Boniface M.C."/>
            <person name="Brunel D."/>
            <person name="Catrice O."/>
            <person name="Chaidir N."/>
            <person name="Claudel C."/>
            <person name="Donnadieu C."/>
            <person name="Faraut T."/>
            <person name="Fievet G."/>
            <person name="Helmstetter N."/>
            <person name="King M."/>
            <person name="Knapp S.J."/>
            <person name="Lai Z."/>
            <person name="Le Paslier M.C."/>
            <person name="Lippi Y."/>
            <person name="Lorenzon L."/>
            <person name="Mandel J.R."/>
            <person name="Marage G."/>
            <person name="Marchand G."/>
            <person name="Marquand E."/>
            <person name="Bret-Mestries E."/>
            <person name="Morien E."/>
            <person name="Nambeesan S."/>
            <person name="Nguyen T."/>
            <person name="Pegot-Espagnet P."/>
            <person name="Pouilly N."/>
            <person name="Raftis F."/>
            <person name="Sallet E."/>
            <person name="Schiex T."/>
            <person name="Thomas J."/>
            <person name="Vandecasteele C."/>
            <person name="Vares D."/>
            <person name="Vear F."/>
            <person name="Vautrin S."/>
            <person name="Crespi M."/>
            <person name="Mangin B."/>
            <person name="Burke J.M."/>
            <person name="Salse J."/>
            <person name="Munos S."/>
            <person name="Vincourt P."/>
            <person name="Rieseberg L.H."/>
            <person name="Langlade N.B."/>
        </authorList>
    </citation>
    <scope>NUCLEOTIDE SEQUENCE [LARGE SCALE GENOMIC DNA]</scope>
    <source>
        <strain evidence="2">cv. SF193</strain>
    </source>
</reference>
<keyword evidence="2" id="KW-1185">Reference proteome</keyword>
<dbReference type="Proteomes" id="UP000215914">
    <property type="component" value="Chromosome 17"/>
</dbReference>